<dbReference type="AlphaFoldDB" id="A0A426X9Q9"/>
<reference evidence="1 2" key="1">
    <citation type="journal article" date="2014" name="Agronomy (Basel)">
        <title>A Draft Genome Sequence for Ensete ventricosum, the Drought-Tolerant Tree Against Hunger.</title>
        <authorList>
            <person name="Harrison J."/>
            <person name="Moore K.A."/>
            <person name="Paszkiewicz K."/>
            <person name="Jones T."/>
            <person name="Grant M."/>
            <person name="Ambacheew D."/>
            <person name="Muzemil S."/>
            <person name="Studholme D.J."/>
        </authorList>
    </citation>
    <scope>NUCLEOTIDE SEQUENCE [LARGE SCALE GENOMIC DNA]</scope>
</reference>
<proteinExistence type="predicted"/>
<accession>A0A426X9Q9</accession>
<dbReference type="Proteomes" id="UP000287651">
    <property type="component" value="Unassembled WGS sequence"/>
</dbReference>
<comment type="caution">
    <text evidence="1">The sequence shown here is derived from an EMBL/GenBank/DDBJ whole genome shotgun (WGS) entry which is preliminary data.</text>
</comment>
<sequence length="101" mass="10933">MPIILGFCSDAFRDKIGVPDGCRGREKTVLRAPVKAKLFSPRLPRYFDVFKKVLKCSPVPGPIHLPTTKGKMAPKGPEAPVVESAMPACATEYLVSSSNMS</sequence>
<name>A0A426X9Q9_ENSVE</name>
<dbReference type="EMBL" id="AMZH03023905">
    <property type="protein sequence ID" value="RRT36221.1"/>
    <property type="molecule type" value="Genomic_DNA"/>
</dbReference>
<gene>
    <name evidence="1" type="ORF">B296_00055909</name>
</gene>
<organism evidence="1 2">
    <name type="scientific">Ensete ventricosum</name>
    <name type="common">Abyssinian banana</name>
    <name type="synonym">Musa ensete</name>
    <dbReference type="NCBI Taxonomy" id="4639"/>
    <lineage>
        <taxon>Eukaryota</taxon>
        <taxon>Viridiplantae</taxon>
        <taxon>Streptophyta</taxon>
        <taxon>Embryophyta</taxon>
        <taxon>Tracheophyta</taxon>
        <taxon>Spermatophyta</taxon>
        <taxon>Magnoliopsida</taxon>
        <taxon>Liliopsida</taxon>
        <taxon>Zingiberales</taxon>
        <taxon>Musaceae</taxon>
        <taxon>Ensete</taxon>
    </lineage>
</organism>
<evidence type="ECO:0000313" key="1">
    <source>
        <dbReference type="EMBL" id="RRT36221.1"/>
    </source>
</evidence>
<evidence type="ECO:0000313" key="2">
    <source>
        <dbReference type="Proteomes" id="UP000287651"/>
    </source>
</evidence>
<protein>
    <submittedName>
        <fullName evidence="1">Uncharacterized protein</fullName>
    </submittedName>
</protein>